<protein>
    <submittedName>
        <fullName evidence="4">Chaperone required for assembly of F1-ATPase</fullName>
    </submittedName>
</protein>
<accession>A0A316G2W6</accession>
<evidence type="ECO:0000313" key="5">
    <source>
        <dbReference type="Proteomes" id="UP000245390"/>
    </source>
</evidence>
<dbReference type="EMBL" id="QGGV01000009">
    <property type="protein sequence ID" value="PWK54953.1"/>
    <property type="molecule type" value="Genomic_DNA"/>
</dbReference>
<comment type="caution">
    <text evidence="4">The sequence shown here is derived from an EMBL/GenBank/DDBJ whole genome shotgun (WGS) entry which is preliminary data.</text>
</comment>
<dbReference type="InterPro" id="IPR011419">
    <property type="entry name" value="ATP12_ATP_synth-F1-assembly"/>
</dbReference>
<dbReference type="Pfam" id="PF07542">
    <property type="entry name" value="ATP12"/>
    <property type="match status" value="1"/>
</dbReference>
<reference evidence="4 5" key="1">
    <citation type="submission" date="2018-05" db="EMBL/GenBank/DDBJ databases">
        <title>Genomic Encyclopedia of Type Strains, Phase IV (KMG-IV): sequencing the most valuable type-strain genomes for metagenomic binning, comparative biology and taxonomic classification.</title>
        <authorList>
            <person name="Goeker M."/>
        </authorList>
    </citation>
    <scope>NUCLEOTIDE SEQUENCE [LARGE SCALE GENOMIC DNA]</scope>
    <source>
        <strain evidence="4 5">DSM 103371</strain>
    </source>
</reference>
<organism evidence="4 5">
    <name type="scientific">Silicimonas algicola</name>
    <dbReference type="NCBI Taxonomy" id="1826607"/>
    <lineage>
        <taxon>Bacteria</taxon>
        <taxon>Pseudomonadati</taxon>
        <taxon>Pseudomonadota</taxon>
        <taxon>Alphaproteobacteria</taxon>
        <taxon>Rhodobacterales</taxon>
        <taxon>Paracoccaceae</taxon>
    </lineage>
</organism>
<dbReference type="PANTHER" id="PTHR21013:SF10">
    <property type="entry name" value="ATP SYNTHASE MITOCHONDRIAL F1 COMPLEX ASSEMBLY FACTOR 2"/>
    <property type="match status" value="1"/>
</dbReference>
<name>A0A316G2W6_9RHOB</name>
<evidence type="ECO:0000313" key="4">
    <source>
        <dbReference type="EMBL" id="PWK54953.1"/>
    </source>
</evidence>
<dbReference type="Gene3D" id="3.30.2180.10">
    <property type="entry name" value="ATP12-like"/>
    <property type="match status" value="1"/>
</dbReference>
<dbReference type="PANTHER" id="PTHR21013">
    <property type="entry name" value="ATP SYNTHASE MITOCHONDRIAL F1 COMPLEX ASSEMBLY FACTOR 2/ATP12 PROTEIN, MITOCHONDRIAL PRECURSOR"/>
    <property type="match status" value="1"/>
</dbReference>
<evidence type="ECO:0000256" key="1">
    <source>
        <dbReference type="ARBA" id="ARBA00008231"/>
    </source>
</evidence>
<gene>
    <name evidence="4" type="ORF">C8D95_10939</name>
</gene>
<evidence type="ECO:0000256" key="2">
    <source>
        <dbReference type="ARBA" id="ARBA00022946"/>
    </source>
</evidence>
<dbReference type="AlphaFoldDB" id="A0A316G2W6"/>
<dbReference type="GO" id="GO:0043461">
    <property type="term" value="P:proton-transporting ATP synthase complex assembly"/>
    <property type="evidence" value="ECO:0007669"/>
    <property type="project" value="InterPro"/>
</dbReference>
<dbReference type="OrthoDB" id="9797825at2"/>
<sequence length="235" mass="26150">MNQWSMKRFWQSAAIEETGEEFAIRLDGRPVRTPAKRVLAVPTRTIAEKIAAEWEAQDKTVDPRTMPWTRSANAALDKVAPQRKAVEDYIAAYAETDLLCYRAEGPASLIARQEAAWDPILDWMSQRYGVRLSVTRGVMPVEQDPDATGRLAKAMAPLTDFQLTAFHDLVTLPGSFVLGLAAIEEAAPPLDLWGASHVDEDWQIGEWGDDEEAAEAAAFRQKAYLHASDFYRAAS</sequence>
<dbReference type="InterPro" id="IPR042272">
    <property type="entry name" value="ATP12_ATP_synth-F1-assembly_N"/>
</dbReference>
<keyword evidence="5" id="KW-1185">Reference proteome</keyword>
<proteinExistence type="inferred from homology"/>
<comment type="similarity">
    <text evidence="1">Belongs to the ATP12 family.</text>
</comment>
<keyword evidence="3" id="KW-0143">Chaperone</keyword>
<evidence type="ECO:0000256" key="3">
    <source>
        <dbReference type="ARBA" id="ARBA00023186"/>
    </source>
</evidence>
<dbReference type="Gene3D" id="1.10.3580.10">
    <property type="entry name" value="ATP12 ATPase"/>
    <property type="match status" value="1"/>
</dbReference>
<dbReference type="KEGG" id="salo:EF888_20105"/>
<dbReference type="Proteomes" id="UP000245390">
    <property type="component" value="Unassembled WGS sequence"/>
</dbReference>
<keyword evidence="2" id="KW-0809">Transit peptide</keyword>
<dbReference type="SUPFAM" id="SSF160909">
    <property type="entry name" value="ATP12-like"/>
    <property type="match status" value="1"/>
</dbReference>
<dbReference type="InterPro" id="IPR023335">
    <property type="entry name" value="ATP12_ortho_dom_sf"/>
</dbReference>